<evidence type="ECO:0000313" key="2">
    <source>
        <dbReference type="Proteomes" id="UP000187203"/>
    </source>
</evidence>
<keyword evidence="2" id="KW-1185">Reference proteome</keyword>
<proteinExistence type="predicted"/>
<accession>A0A1R3KGR2</accession>
<dbReference type="EMBL" id="AWUE01013660">
    <property type="protein sequence ID" value="OMP06273.1"/>
    <property type="molecule type" value="Genomic_DNA"/>
</dbReference>
<organism evidence="1 2">
    <name type="scientific">Corchorus olitorius</name>
    <dbReference type="NCBI Taxonomy" id="93759"/>
    <lineage>
        <taxon>Eukaryota</taxon>
        <taxon>Viridiplantae</taxon>
        <taxon>Streptophyta</taxon>
        <taxon>Embryophyta</taxon>
        <taxon>Tracheophyta</taxon>
        <taxon>Spermatophyta</taxon>
        <taxon>Magnoliopsida</taxon>
        <taxon>eudicotyledons</taxon>
        <taxon>Gunneridae</taxon>
        <taxon>Pentapetalae</taxon>
        <taxon>rosids</taxon>
        <taxon>malvids</taxon>
        <taxon>Malvales</taxon>
        <taxon>Malvaceae</taxon>
        <taxon>Grewioideae</taxon>
        <taxon>Apeibeae</taxon>
        <taxon>Corchorus</taxon>
    </lineage>
</organism>
<comment type="caution">
    <text evidence="1">The sequence shown here is derived from an EMBL/GenBank/DDBJ whole genome shotgun (WGS) entry which is preliminary data.</text>
</comment>
<gene>
    <name evidence="1" type="ORF">COLO4_08232</name>
</gene>
<dbReference type="Proteomes" id="UP000187203">
    <property type="component" value="Unassembled WGS sequence"/>
</dbReference>
<protein>
    <submittedName>
        <fullName evidence="1">Uncharacterized protein</fullName>
    </submittedName>
</protein>
<reference evidence="2" key="1">
    <citation type="submission" date="2013-09" db="EMBL/GenBank/DDBJ databases">
        <title>Corchorus olitorius genome sequencing.</title>
        <authorList>
            <person name="Alam M."/>
            <person name="Haque M.S."/>
            <person name="Islam M.S."/>
            <person name="Emdad E.M."/>
            <person name="Islam M.M."/>
            <person name="Ahmed B."/>
            <person name="Halim A."/>
            <person name="Hossen Q.M.M."/>
            <person name="Hossain M.Z."/>
            <person name="Ahmed R."/>
            <person name="Khan M.M."/>
            <person name="Islam R."/>
            <person name="Rashid M.M."/>
            <person name="Khan S.A."/>
            <person name="Rahman M.S."/>
            <person name="Alam M."/>
            <person name="Yahiya A.S."/>
            <person name="Khan M.S."/>
            <person name="Azam M.S."/>
            <person name="Haque T."/>
            <person name="Lashkar M.Z.H."/>
            <person name="Akhand A.I."/>
            <person name="Morshed G."/>
            <person name="Roy S."/>
            <person name="Uddin K.S."/>
            <person name="Rabeya T."/>
            <person name="Hossain A.S."/>
            <person name="Chowdhury A."/>
            <person name="Snigdha A.R."/>
            <person name="Mortoza M.S."/>
            <person name="Matin S.A."/>
            <person name="Hoque S.M.E."/>
            <person name="Islam M.K."/>
            <person name="Roy D.K."/>
            <person name="Haider R."/>
            <person name="Moosa M.M."/>
            <person name="Elias S.M."/>
            <person name="Hasan A.M."/>
            <person name="Jahan S."/>
            <person name="Shafiuddin M."/>
            <person name="Mahmood N."/>
            <person name="Shommy N.S."/>
        </authorList>
    </citation>
    <scope>NUCLEOTIDE SEQUENCE [LARGE SCALE GENOMIC DNA]</scope>
    <source>
        <strain evidence="2">cv. O-4</strain>
    </source>
</reference>
<sequence>MEEMSNNGLGVAKVQEKERGPINLERIDLPRYLELQNGI</sequence>
<evidence type="ECO:0000313" key="1">
    <source>
        <dbReference type="EMBL" id="OMP06273.1"/>
    </source>
</evidence>
<name>A0A1R3KGR2_9ROSI</name>
<dbReference type="AlphaFoldDB" id="A0A1R3KGR2"/>